<dbReference type="InterPro" id="IPR016180">
    <property type="entry name" value="Ribosomal_uL16_dom"/>
</dbReference>
<dbReference type="AlphaFoldDB" id="A0A0G0ZBJ3"/>
<proteinExistence type="inferred from homology"/>
<dbReference type="Gene3D" id="3.90.1170.10">
    <property type="entry name" value="Ribosomal protein L10e/L16"/>
    <property type="match status" value="1"/>
</dbReference>
<keyword evidence="4 6" id="KW-0687">Ribonucleoprotein</keyword>
<evidence type="ECO:0000256" key="1">
    <source>
        <dbReference type="ARBA" id="ARBA00008931"/>
    </source>
</evidence>
<keyword evidence="6 8" id="KW-0699">rRNA-binding</keyword>
<dbReference type="EMBL" id="LCDF01000035">
    <property type="protein sequence ID" value="KKS46029.1"/>
    <property type="molecule type" value="Genomic_DNA"/>
</dbReference>
<sequence>MLFPKKVKYRKWQRLRGQFKGFDTRGTDLAFGGFGLKTLEASRITAQQIEASRKAIARYTAKGGKVWIRIFPDQPITQKPPEVTMGAGKGDLVGYVAVVKPGRIIFEIDGLPKDSALEALRKAAAKLPVKTRLVSRE</sequence>
<dbReference type="InterPro" id="IPR047873">
    <property type="entry name" value="Ribosomal_uL16"/>
</dbReference>
<dbReference type="PRINTS" id="PR00060">
    <property type="entry name" value="RIBOSOMALL16"/>
</dbReference>
<dbReference type="GO" id="GO:0000049">
    <property type="term" value="F:tRNA binding"/>
    <property type="evidence" value="ECO:0007669"/>
    <property type="project" value="UniProtKB-KW"/>
</dbReference>
<dbReference type="InterPro" id="IPR036920">
    <property type="entry name" value="Ribosomal_uL16_sf"/>
</dbReference>
<keyword evidence="6 8" id="KW-0694">RNA-binding</keyword>
<dbReference type="GO" id="GO:0006412">
    <property type="term" value="P:translation"/>
    <property type="evidence" value="ECO:0007669"/>
    <property type="project" value="UniProtKB-UniRule"/>
</dbReference>
<keyword evidence="2 6" id="KW-0820">tRNA-binding</keyword>
<evidence type="ECO:0000256" key="7">
    <source>
        <dbReference type="RuleBase" id="RU004413"/>
    </source>
</evidence>
<comment type="function">
    <text evidence="6 8">Binds 23S rRNA and is also seen to make contacts with the A and possibly P site tRNAs.</text>
</comment>
<dbReference type="GO" id="GO:0022625">
    <property type="term" value="C:cytosolic large ribosomal subunit"/>
    <property type="evidence" value="ECO:0007669"/>
    <property type="project" value="TreeGrafter"/>
</dbReference>
<dbReference type="GO" id="GO:0019843">
    <property type="term" value="F:rRNA binding"/>
    <property type="evidence" value="ECO:0007669"/>
    <property type="project" value="UniProtKB-UniRule"/>
</dbReference>
<evidence type="ECO:0000313" key="10">
    <source>
        <dbReference type="Proteomes" id="UP000034036"/>
    </source>
</evidence>
<dbReference type="FunFam" id="3.90.1170.10:FF:000001">
    <property type="entry name" value="50S ribosomal protein L16"/>
    <property type="match status" value="1"/>
</dbReference>
<dbReference type="Proteomes" id="UP000034036">
    <property type="component" value="Unassembled WGS sequence"/>
</dbReference>
<dbReference type="SUPFAM" id="SSF54686">
    <property type="entry name" value="Ribosomal protein L16p/L10e"/>
    <property type="match status" value="1"/>
</dbReference>
<evidence type="ECO:0000256" key="5">
    <source>
        <dbReference type="ARBA" id="ARBA00035198"/>
    </source>
</evidence>
<keyword evidence="3 6" id="KW-0689">Ribosomal protein</keyword>
<dbReference type="PANTHER" id="PTHR12220">
    <property type="entry name" value="50S/60S RIBOSOMAL PROTEIN L16"/>
    <property type="match status" value="1"/>
</dbReference>
<dbReference type="PANTHER" id="PTHR12220:SF13">
    <property type="entry name" value="LARGE RIBOSOMAL SUBUNIT PROTEIN UL16M"/>
    <property type="match status" value="1"/>
</dbReference>
<comment type="caution">
    <text evidence="9">The sequence shown here is derived from an EMBL/GenBank/DDBJ whole genome shotgun (WGS) entry which is preliminary data.</text>
</comment>
<comment type="similarity">
    <text evidence="1 6 7">Belongs to the universal ribosomal protein uL16 family.</text>
</comment>
<dbReference type="GO" id="GO:0003735">
    <property type="term" value="F:structural constituent of ribosome"/>
    <property type="evidence" value="ECO:0007669"/>
    <property type="project" value="InterPro"/>
</dbReference>
<name>A0A0G0ZBJ3_9BACT</name>
<protein>
    <recommendedName>
        <fullName evidence="5 6">Large ribosomal subunit protein uL16</fullName>
    </recommendedName>
</protein>
<comment type="subunit">
    <text evidence="6 8">Part of the 50S ribosomal subunit.</text>
</comment>
<dbReference type="CDD" id="cd01433">
    <property type="entry name" value="Ribosomal_L16_L10e"/>
    <property type="match status" value="1"/>
</dbReference>
<dbReference type="HAMAP" id="MF_01342">
    <property type="entry name" value="Ribosomal_uL16"/>
    <property type="match status" value="1"/>
</dbReference>
<evidence type="ECO:0000256" key="2">
    <source>
        <dbReference type="ARBA" id="ARBA00022555"/>
    </source>
</evidence>
<accession>A0A0G0ZBJ3</accession>
<evidence type="ECO:0000256" key="6">
    <source>
        <dbReference type="HAMAP-Rule" id="MF_01342"/>
    </source>
</evidence>
<dbReference type="InterPro" id="IPR000114">
    <property type="entry name" value="Ribosomal_uL16_bact-type"/>
</dbReference>
<dbReference type="STRING" id="1618659.UV11_C0035G0012"/>
<organism evidence="9 10">
    <name type="scientific">Candidatus Giovannonibacteria bacterium GW2011_GWF2_42_19</name>
    <dbReference type="NCBI Taxonomy" id="1618659"/>
    <lineage>
        <taxon>Bacteria</taxon>
        <taxon>Candidatus Giovannoniibacteriota</taxon>
    </lineage>
</organism>
<evidence type="ECO:0000256" key="8">
    <source>
        <dbReference type="RuleBase" id="RU004414"/>
    </source>
</evidence>
<evidence type="ECO:0000313" key="9">
    <source>
        <dbReference type="EMBL" id="KKS46029.1"/>
    </source>
</evidence>
<gene>
    <name evidence="6" type="primary">rplP</name>
    <name evidence="9" type="ORF">UV11_C0035G0012</name>
</gene>
<reference evidence="9" key="1">
    <citation type="journal article" date="2015" name="Nature">
        <title>rRNA introns, odd ribosomes, and small enigmatic genomes across a large radiation of phyla.</title>
        <authorList>
            <person name="Brown C.T."/>
            <person name="Hug L.A."/>
            <person name="Thomas B.C."/>
            <person name="Sharon I."/>
            <person name="Castelle C.J."/>
            <person name="Singh A."/>
            <person name="Wilkins M.J."/>
            <person name="Williams K.H."/>
            <person name="Banfield J.F."/>
        </authorList>
    </citation>
    <scope>NUCLEOTIDE SEQUENCE [LARGE SCALE GENOMIC DNA]</scope>
</reference>
<dbReference type="PATRIC" id="fig|1618659.3.peg.886"/>
<evidence type="ECO:0000256" key="3">
    <source>
        <dbReference type="ARBA" id="ARBA00022980"/>
    </source>
</evidence>
<dbReference type="NCBIfam" id="TIGR01164">
    <property type="entry name" value="rplP_bact"/>
    <property type="match status" value="1"/>
</dbReference>
<dbReference type="Pfam" id="PF00252">
    <property type="entry name" value="Ribosomal_L16"/>
    <property type="match status" value="1"/>
</dbReference>
<evidence type="ECO:0000256" key="4">
    <source>
        <dbReference type="ARBA" id="ARBA00023274"/>
    </source>
</evidence>